<feature type="domain" description="Glycosyltransferase 2-like" evidence="6">
    <location>
        <begin position="218"/>
        <end position="335"/>
    </location>
</feature>
<keyword evidence="8" id="KW-1185">Reference proteome</keyword>
<dbReference type="PANTHER" id="PTHR43646">
    <property type="entry name" value="GLYCOSYLTRANSFERASE"/>
    <property type="match status" value="1"/>
</dbReference>
<dbReference type="CDD" id="cd02522">
    <property type="entry name" value="GT_2_like_a"/>
    <property type="match status" value="1"/>
</dbReference>
<proteinExistence type="predicted"/>
<dbReference type="NCBIfam" id="TIGR04283">
    <property type="entry name" value="glyco_like_mftF"/>
    <property type="match status" value="1"/>
</dbReference>
<evidence type="ECO:0000256" key="3">
    <source>
        <dbReference type="ARBA" id="ARBA00022676"/>
    </source>
</evidence>
<dbReference type="InterPro" id="IPR018641">
    <property type="entry name" value="Trfase_1_rSAM/seldom-assoc"/>
</dbReference>
<keyword evidence="3" id="KW-0328">Glycosyltransferase</keyword>
<evidence type="ECO:0000313" key="7">
    <source>
        <dbReference type="EMBL" id="MCP1726282.1"/>
    </source>
</evidence>
<comment type="subcellular location">
    <subcellularLocation>
        <location evidence="1">Cell membrane</location>
    </subcellularLocation>
</comment>
<keyword evidence="5" id="KW-0472">Membrane</keyword>
<dbReference type="GO" id="GO:0016740">
    <property type="term" value="F:transferase activity"/>
    <property type="evidence" value="ECO:0007669"/>
    <property type="project" value="UniProtKB-KW"/>
</dbReference>
<evidence type="ECO:0000256" key="4">
    <source>
        <dbReference type="ARBA" id="ARBA00022679"/>
    </source>
</evidence>
<dbReference type="InterPro" id="IPR029044">
    <property type="entry name" value="Nucleotide-diphossugar_trans"/>
</dbReference>
<dbReference type="Gene3D" id="3.90.550.10">
    <property type="entry name" value="Spore Coat Polysaccharide Biosynthesis Protein SpsA, Chain A"/>
    <property type="match status" value="2"/>
</dbReference>
<dbReference type="Pfam" id="PF00535">
    <property type="entry name" value="Glycos_transf_2"/>
    <property type="match status" value="1"/>
</dbReference>
<dbReference type="Pfam" id="PF09837">
    <property type="entry name" value="DUF2064"/>
    <property type="match status" value="1"/>
</dbReference>
<dbReference type="SUPFAM" id="SSF53448">
    <property type="entry name" value="Nucleotide-diphospho-sugar transferases"/>
    <property type="match status" value="2"/>
</dbReference>
<gene>
    <name evidence="7" type="ORF">J2T60_000247</name>
</gene>
<dbReference type="EMBL" id="JALJYF010000001">
    <property type="protein sequence ID" value="MCP1726282.1"/>
    <property type="molecule type" value="Genomic_DNA"/>
</dbReference>
<keyword evidence="4 7" id="KW-0808">Transferase</keyword>
<evidence type="ECO:0000259" key="6">
    <source>
        <dbReference type="Pfam" id="PF00535"/>
    </source>
</evidence>
<dbReference type="Proteomes" id="UP001523550">
    <property type="component" value="Unassembled WGS sequence"/>
</dbReference>
<evidence type="ECO:0000256" key="2">
    <source>
        <dbReference type="ARBA" id="ARBA00022475"/>
    </source>
</evidence>
<sequence length="440" mass="49313">MKYPCGMRLTLFSRIPQAGRCKTRLIPKLGAEGAARIHHEMSLRAITHGRLLQHHFPELDFEIAIAGDPDQASHFYGRELRFCAQAGGDLGERMHACFRQGREDGIQRHVLIGSDAPDLDDKQLLAAFEGLADHDLVLGPARDGGYYLIGLSAPPPPLLFQNLPWGSPEILGLTLARAQEEGLALQLLPALDDVDEPADLKHWYDHRRQWPEKADGVSVILPVLDEAEHIGPRIQALREDGADEVIVVDGGSNDDTPDLATQAGARVLHSEPGRARQMNRGARAARHSALLFLHADTALASGWRESLLTALVDPRVVGGAFRFRLDHSAWRYRLLEGLVALRCRLLRRPYGDQGLFCRREAFLRMEGFPEVAVMEDYVFVGRLRREGRLRLLKQAAVSSARNWERVGFWRVTLAHRLMILGHVLGISLDRLARLRQHLLR</sequence>
<dbReference type="RefSeq" id="WP_253444311.1">
    <property type="nucleotide sequence ID" value="NZ_JALJYF010000001.1"/>
</dbReference>
<keyword evidence="2" id="KW-1003">Cell membrane</keyword>
<accession>A0ABT1G5C0</accession>
<evidence type="ECO:0000313" key="8">
    <source>
        <dbReference type="Proteomes" id="UP001523550"/>
    </source>
</evidence>
<dbReference type="PANTHER" id="PTHR43646:SF2">
    <property type="entry name" value="GLYCOSYLTRANSFERASE 2-LIKE DOMAIN-CONTAINING PROTEIN"/>
    <property type="match status" value="1"/>
</dbReference>
<name>A0ABT1G5C0_9GAMM</name>
<dbReference type="NCBIfam" id="TIGR04282">
    <property type="entry name" value="glyco_like_cofC"/>
    <property type="match status" value="1"/>
</dbReference>
<evidence type="ECO:0000256" key="1">
    <source>
        <dbReference type="ARBA" id="ARBA00004236"/>
    </source>
</evidence>
<protein>
    <submittedName>
        <fullName evidence="7">RSAM/selenodomain-associated transferase 2/rSAM/selenodomain-associated transferase 1</fullName>
    </submittedName>
</protein>
<dbReference type="InterPro" id="IPR026461">
    <property type="entry name" value="Trfase_2_rSAM/seldom_assoc"/>
</dbReference>
<comment type="caution">
    <text evidence="7">The sequence shown here is derived from an EMBL/GenBank/DDBJ whole genome shotgun (WGS) entry which is preliminary data.</text>
</comment>
<organism evidence="7 8">
    <name type="scientific">Natronospira proteinivora</name>
    <dbReference type="NCBI Taxonomy" id="1807133"/>
    <lineage>
        <taxon>Bacteria</taxon>
        <taxon>Pseudomonadati</taxon>
        <taxon>Pseudomonadota</taxon>
        <taxon>Gammaproteobacteria</taxon>
        <taxon>Natronospirales</taxon>
        <taxon>Natronospiraceae</taxon>
        <taxon>Natronospira</taxon>
    </lineage>
</organism>
<evidence type="ECO:0000256" key="5">
    <source>
        <dbReference type="ARBA" id="ARBA00023136"/>
    </source>
</evidence>
<dbReference type="InterPro" id="IPR001173">
    <property type="entry name" value="Glyco_trans_2-like"/>
</dbReference>
<reference evidence="7 8" key="1">
    <citation type="submission" date="2022-03" db="EMBL/GenBank/DDBJ databases">
        <title>Genomic Encyclopedia of Type Strains, Phase III (KMG-III): the genomes of soil and plant-associated and newly described type strains.</title>
        <authorList>
            <person name="Whitman W."/>
        </authorList>
    </citation>
    <scope>NUCLEOTIDE SEQUENCE [LARGE SCALE GENOMIC DNA]</scope>
    <source>
        <strain evidence="7 8">BSker1</strain>
    </source>
</reference>